<keyword evidence="6" id="KW-1185">Reference proteome</keyword>
<dbReference type="SUPFAM" id="SSF53474">
    <property type="entry name" value="alpha/beta-Hydrolases"/>
    <property type="match status" value="1"/>
</dbReference>
<evidence type="ECO:0000256" key="1">
    <source>
        <dbReference type="ARBA" id="ARBA00022428"/>
    </source>
</evidence>
<comment type="subunit">
    <text evidence="3">Monomer.</text>
</comment>
<keyword evidence="2 3" id="KW-0456">Lyase</keyword>
<dbReference type="PANTHER" id="PTHR42916">
    <property type="entry name" value="2-SUCCINYL-5-ENOLPYRUVYL-6-HYDROXY-3-CYCLOHEXENE-1-CARBOXYLATE SYNTHASE"/>
    <property type="match status" value="1"/>
</dbReference>
<evidence type="ECO:0000256" key="3">
    <source>
        <dbReference type="HAMAP-Rule" id="MF_01660"/>
    </source>
</evidence>
<dbReference type="GO" id="GO:0070205">
    <property type="term" value="F:2-succinyl-6-hydroxy-2,4-cyclohexadiene-1-carboxylate synthase activity"/>
    <property type="evidence" value="ECO:0007669"/>
    <property type="project" value="UniProtKB-UniRule"/>
</dbReference>
<dbReference type="AlphaFoldDB" id="A0A9X3SB55"/>
<dbReference type="Gene3D" id="3.40.50.1820">
    <property type="entry name" value="alpha/beta hydrolase"/>
    <property type="match status" value="1"/>
</dbReference>
<dbReference type="InterPro" id="IPR029058">
    <property type="entry name" value="AB_hydrolase_fold"/>
</dbReference>
<dbReference type="HAMAP" id="MF_01660">
    <property type="entry name" value="MenH"/>
    <property type="match status" value="1"/>
</dbReference>
<evidence type="ECO:0000259" key="4">
    <source>
        <dbReference type="Pfam" id="PF12697"/>
    </source>
</evidence>
<dbReference type="InterPro" id="IPR022485">
    <property type="entry name" value="SHCHC_synthase_MenH"/>
</dbReference>
<dbReference type="NCBIfam" id="TIGR03695">
    <property type="entry name" value="menH_SHCHC"/>
    <property type="match status" value="1"/>
</dbReference>
<dbReference type="GO" id="GO:0009234">
    <property type="term" value="P:menaquinone biosynthetic process"/>
    <property type="evidence" value="ECO:0007669"/>
    <property type="project" value="UniProtKB-UniRule"/>
</dbReference>
<organism evidence="5 6">
    <name type="scientific">Solirubrobacter phytolaccae</name>
    <dbReference type="NCBI Taxonomy" id="1404360"/>
    <lineage>
        <taxon>Bacteria</taxon>
        <taxon>Bacillati</taxon>
        <taxon>Actinomycetota</taxon>
        <taxon>Thermoleophilia</taxon>
        <taxon>Solirubrobacterales</taxon>
        <taxon>Solirubrobacteraceae</taxon>
        <taxon>Solirubrobacter</taxon>
    </lineage>
</organism>
<comment type="pathway">
    <text evidence="3">Quinol/quinone metabolism; 1,4-dihydroxy-2-naphthoate biosynthesis; 1,4-dihydroxy-2-naphthoate from chorismate: step 3/7.</text>
</comment>
<dbReference type="Proteomes" id="UP001147653">
    <property type="component" value="Unassembled WGS sequence"/>
</dbReference>
<dbReference type="EMBL" id="JAPDDP010000017">
    <property type="protein sequence ID" value="MDA0180965.1"/>
    <property type="molecule type" value="Genomic_DNA"/>
</dbReference>
<keyword evidence="1 3" id="KW-0474">Menaquinone biosynthesis</keyword>
<evidence type="ECO:0000256" key="2">
    <source>
        <dbReference type="ARBA" id="ARBA00023239"/>
    </source>
</evidence>
<dbReference type="RefSeq" id="WP_270025276.1">
    <property type="nucleotide sequence ID" value="NZ_JAPDDP010000017.1"/>
</dbReference>
<sequence length="243" mass="26272">MLPPLVLLHGFTQTRQSWRRTATALRPRYRAITPDLPGHGQAADRTPSFDAVTAYIRALAPTHPFTLVGYSMGGRIALNAAFSLPLDRLVLIGASPGIPDPKEREARKQADDALAAKIETLGVEAFAREWGELPLWDGQPDRVRAAAYADRLRNTPHGLAQALRGLGTGTMEPLWDRLPELTVPVTLITGERDAKFRAIAEQMAERLPNANHVVIPGTGHAPQLEDPDAVAYQLGSPSSSASA</sequence>
<comment type="caution">
    <text evidence="5">The sequence shown here is derived from an EMBL/GenBank/DDBJ whole genome shotgun (WGS) entry which is preliminary data.</text>
</comment>
<dbReference type="Pfam" id="PF12697">
    <property type="entry name" value="Abhydrolase_6"/>
    <property type="match status" value="1"/>
</dbReference>
<dbReference type="InterPro" id="IPR000073">
    <property type="entry name" value="AB_hydrolase_1"/>
</dbReference>
<comment type="function">
    <text evidence="3">Catalyzes a proton abstraction reaction that results in 2,5-elimination of pyruvate from 2-succinyl-5-enolpyruvyl-6-hydroxy-3-cyclohexene-1-carboxylate (SEPHCHC) and the formation of 2-succinyl-6-hydroxy-2,4-cyclohexadiene-1-carboxylate (SHCHC).</text>
</comment>
<accession>A0A9X3SB55</accession>
<dbReference type="EC" id="4.2.99.20" evidence="3"/>
<comment type="catalytic activity">
    <reaction evidence="3">
        <text>5-enolpyruvoyl-6-hydroxy-2-succinyl-cyclohex-3-ene-1-carboxylate = (1R,6R)-6-hydroxy-2-succinyl-cyclohexa-2,4-diene-1-carboxylate + pyruvate</text>
        <dbReference type="Rhea" id="RHEA:25597"/>
        <dbReference type="ChEBI" id="CHEBI:15361"/>
        <dbReference type="ChEBI" id="CHEBI:58689"/>
        <dbReference type="ChEBI" id="CHEBI:58818"/>
        <dbReference type="EC" id="4.2.99.20"/>
    </reaction>
</comment>
<feature type="domain" description="AB hydrolase-1" evidence="4">
    <location>
        <begin position="5"/>
        <end position="231"/>
    </location>
</feature>
<name>A0A9X3SB55_9ACTN</name>
<proteinExistence type="inferred from homology"/>
<evidence type="ECO:0000313" key="6">
    <source>
        <dbReference type="Proteomes" id="UP001147653"/>
    </source>
</evidence>
<protein>
    <recommendedName>
        <fullName evidence="3">Putative 2-succinyl-6-hydroxy-2,4-cyclohexadiene-1-carboxylate synthase</fullName>
        <shortName evidence="3">SHCHC synthase</shortName>
        <ecNumber evidence="3">4.2.99.20</ecNumber>
    </recommendedName>
</protein>
<comment type="similarity">
    <text evidence="3">Belongs to the AB hydrolase superfamily. MenH family.</text>
</comment>
<reference evidence="5" key="1">
    <citation type="submission" date="2022-10" db="EMBL/GenBank/DDBJ databases">
        <title>The WGS of Solirubrobacter phytolaccae KCTC 29190.</title>
        <authorList>
            <person name="Jiang Z."/>
        </authorList>
    </citation>
    <scope>NUCLEOTIDE SEQUENCE</scope>
    <source>
        <strain evidence="5">KCTC 29190</strain>
    </source>
</reference>
<evidence type="ECO:0000313" key="5">
    <source>
        <dbReference type="EMBL" id="MDA0180965.1"/>
    </source>
</evidence>
<comment type="pathway">
    <text evidence="3">Quinol/quinone metabolism; menaquinone biosynthesis.</text>
</comment>
<dbReference type="PANTHER" id="PTHR42916:SF1">
    <property type="entry name" value="PROTEIN PHYLLO, CHLOROPLASTIC"/>
    <property type="match status" value="1"/>
</dbReference>
<gene>
    <name evidence="3 5" type="primary">menH</name>
    <name evidence="5" type="ORF">OJ997_11720</name>
</gene>